<evidence type="ECO:0000256" key="1">
    <source>
        <dbReference type="SAM" id="Phobius"/>
    </source>
</evidence>
<keyword evidence="1" id="KW-1133">Transmembrane helix</keyword>
<dbReference type="RefSeq" id="WP_183995725.1">
    <property type="nucleotide sequence ID" value="NZ_JACIEH010000001.1"/>
</dbReference>
<comment type="caution">
    <text evidence="2">The sequence shown here is derived from an EMBL/GenBank/DDBJ whole genome shotgun (WGS) entry which is preliminary data.</text>
</comment>
<gene>
    <name evidence="2" type="ORF">GGR46_001327</name>
</gene>
<evidence type="ECO:0000313" key="2">
    <source>
        <dbReference type="EMBL" id="MBB4097794.1"/>
    </source>
</evidence>
<dbReference type="Proteomes" id="UP000557392">
    <property type="component" value="Unassembled WGS sequence"/>
</dbReference>
<keyword evidence="1" id="KW-0472">Membrane</keyword>
<feature type="transmembrane region" description="Helical" evidence="1">
    <location>
        <begin position="80"/>
        <end position="102"/>
    </location>
</feature>
<feature type="transmembrane region" description="Helical" evidence="1">
    <location>
        <begin position="48"/>
        <end position="74"/>
    </location>
</feature>
<evidence type="ECO:0000313" key="3">
    <source>
        <dbReference type="Proteomes" id="UP000557392"/>
    </source>
</evidence>
<keyword evidence="1" id="KW-0812">Transmembrane</keyword>
<dbReference type="EMBL" id="JACIEH010000001">
    <property type="protein sequence ID" value="MBB4097794.1"/>
    <property type="molecule type" value="Genomic_DNA"/>
</dbReference>
<dbReference type="Pfam" id="PF07332">
    <property type="entry name" value="Phage_holin_3_6"/>
    <property type="match status" value="1"/>
</dbReference>
<sequence length="113" mass="12200">MDAPQPEEKSIGDLLQQLVEDGRAYADAEIGFYRTLLRSKLRDARGMLWTGAVALVLAQAAAVALVVGLVFTLSPLVGPGLATLIVVLVFLAIAGLMGWLAWTHVKRIFKEKP</sequence>
<name>A0A7W6NWS2_9SPHN</name>
<accession>A0A7W6NWS2</accession>
<organism evidence="2 3">
    <name type="scientific">Sphingomonas kyeonggiensis</name>
    <dbReference type="NCBI Taxonomy" id="1268553"/>
    <lineage>
        <taxon>Bacteria</taxon>
        <taxon>Pseudomonadati</taxon>
        <taxon>Pseudomonadota</taxon>
        <taxon>Alphaproteobacteria</taxon>
        <taxon>Sphingomonadales</taxon>
        <taxon>Sphingomonadaceae</taxon>
        <taxon>Sphingomonas</taxon>
    </lineage>
</organism>
<keyword evidence="3" id="KW-1185">Reference proteome</keyword>
<dbReference type="AlphaFoldDB" id="A0A7W6NWS2"/>
<dbReference type="InterPro" id="IPR009937">
    <property type="entry name" value="Phage_holin_3_6"/>
</dbReference>
<protein>
    <submittedName>
        <fullName evidence="2">Putative lysophospholipase L1 biosynthesis ABC-type transport system permease subunit</fullName>
    </submittedName>
</protein>
<reference evidence="2 3" key="1">
    <citation type="submission" date="2020-08" db="EMBL/GenBank/DDBJ databases">
        <title>Genomic Encyclopedia of Type Strains, Phase IV (KMG-IV): sequencing the most valuable type-strain genomes for metagenomic binning, comparative biology and taxonomic classification.</title>
        <authorList>
            <person name="Goeker M."/>
        </authorList>
    </citation>
    <scope>NUCLEOTIDE SEQUENCE [LARGE SCALE GENOMIC DNA]</scope>
    <source>
        <strain evidence="2 3">DSM 101806</strain>
    </source>
</reference>
<proteinExistence type="predicted"/>